<dbReference type="Gene3D" id="3.40.630.30">
    <property type="match status" value="1"/>
</dbReference>
<dbReference type="CDD" id="cd04301">
    <property type="entry name" value="NAT_SF"/>
    <property type="match status" value="1"/>
</dbReference>
<keyword evidence="3" id="KW-1185">Reference proteome</keyword>
<keyword evidence="2" id="KW-0808">Transferase</keyword>
<sequence length="171" mass="18394">MILGADLIIRKARAGDWPALWSILQPVIRAGETYAIDPALPEEAARAMWMEAPAATYLAEQGGDILGTYYIKTNAAGGGAHVCNCGYMVGEAARGRGVAGAMCAHSQEAARALGYRAMQFNMVLCSNTGAIRLWEKMGYDTVGRLPRVFAHPSEGLVDALVMYKWLEDTPA</sequence>
<dbReference type="OrthoDB" id="9788300at2"/>
<dbReference type="EMBL" id="CP034348">
    <property type="protein sequence ID" value="QGX97928.1"/>
    <property type="molecule type" value="Genomic_DNA"/>
</dbReference>
<reference evidence="3" key="1">
    <citation type="submission" date="2018-12" db="EMBL/GenBank/DDBJ databases">
        <title>Complete genome sequence of Roseovarius sp. MME-070.</title>
        <authorList>
            <person name="Nam Y.-D."/>
            <person name="Kang J."/>
            <person name="Chung W.-H."/>
            <person name="Park Y.S."/>
        </authorList>
    </citation>
    <scope>NUCLEOTIDE SEQUENCE [LARGE SCALE GENOMIC DNA]</scope>
    <source>
        <strain evidence="3">MME-070</strain>
    </source>
</reference>
<evidence type="ECO:0000313" key="3">
    <source>
        <dbReference type="Proteomes" id="UP000428330"/>
    </source>
</evidence>
<dbReference type="Proteomes" id="UP000428330">
    <property type="component" value="Chromosome"/>
</dbReference>
<dbReference type="Pfam" id="PF00583">
    <property type="entry name" value="Acetyltransf_1"/>
    <property type="match status" value="1"/>
</dbReference>
<dbReference type="AlphaFoldDB" id="A0A6I6IZ69"/>
<organism evidence="2 3">
    <name type="scientific">Roseovarius faecimaris</name>
    <dbReference type="NCBI Taxonomy" id="2494550"/>
    <lineage>
        <taxon>Bacteria</taxon>
        <taxon>Pseudomonadati</taxon>
        <taxon>Pseudomonadota</taxon>
        <taxon>Alphaproteobacteria</taxon>
        <taxon>Rhodobacterales</taxon>
        <taxon>Roseobacteraceae</taxon>
        <taxon>Roseovarius</taxon>
    </lineage>
</organism>
<dbReference type="PROSITE" id="PS51186">
    <property type="entry name" value="GNAT"/>
    <property type="match status" value="1"/>
</dbReference>
<proteinExistence type="predicted"/>
<evidence type="ECO:0000259" key="1">
    <source>
        <dbReference type="PROSITE" id="PS51186"/>
    </source>
</evidence>
<accession>A0A6I6IZ69</accession>
<dbReference type="KEGG" id="rom:EI983_06405"/>
<dbReference type="InterPro" id="IPR052742">
    <property type="entry name" value="Mito_N-acetyltransferase"/>
</dbReference>
<dbReference type="GO" id="GO:0016747">
    <property type="term" value="F:acyltransferase activity, transferring groups other than amino-acyl groups"/>
    <property type="evidence" value="ECO:0007669"/>
    <property type="project" value="InterPro"/>
</dbReference>
<dbReference type="PANTHER" id="PTHR43138:SF1">
    <property type="entry name" value="N-ACETYLTRANSFERASE ACA1"/>
    <property type="match status" value="1"/>
</dbReference>
<feature type="domain" description="N-acetyltransferase" evidence="1">
    <location>
        <begin position="7"/>
        <end position="167"/>
    </location>
</feature>
<name>A0A6I6IZ69_9RHOB</name>
<dbReference type="PANTHER" id="PTHR43138">
    <property type="entry name" value="ACETYLTRANSFERASE, GNAT FAMILY"/>
    <property type="match status" value="1"/>
</dbReference>
<dbReference type="InterPro" id="IPR000182">
    <property type="entry name" value="GNAT_dom"/>
</dbReference>
<protein>
    <submittedName>
        <fullName evidence="2">GNAT family N-acetyltransferase</fullName>
    </submittedName>
</protein>
<gene>
    <name evidence="2" type="ORF">EI983_06405</name>
</gene>
<dbReference type="InterPro" id="IPR016181">
    <property type="entry name" value="Acyl_CoA_acyltransferase"/>
</dbReference>
<dbReference type="SUPFAM" id="SSF55729">
    <property type="entry name" value="Acyl-CoA N-acyltransferases (Nat)"/>
    <property type="match status" value="1"/>
</dbReference>
<evidence type="ECO:0000313" key="2">
    <source>
        <dbReference type="EMBL" id="QGX97928.1"/>
    </source>
</evidence>